<comment type="caution">
    <text evidence="2">The sequence shown here is derived from an EMBL/GenBank/DDBJ whole genome shotgun (WGS) entry which is preliminary data.</text>
</comment>
<dbReference type="EMBL" id="WKJM01000003">
    <property type="protein sequence ID" value="MRX07266.1"/>
    <property type="molecule type" value="Genomic_DNA"/>
</dbReference>
<name>A0A6L5QBZ8_9BURK</name>
<evidence type="ECO:0008006" key="4">
    <source>
        <dbReference type="Google" id="ProtNLM"/>
    </source>
</evidence>
<evidence type="ECO:0000313" key="2">
    <source>
        <dbReference type="EMBL" id="MRX07266.1"/>
    </source>
</evidence>
<proteinExistence type="predicted"/>
<feature type="signal peptide" evidence="1">
    <location>
        <begin position="1"/>
        <end position="23"/>
    </location>
</feature>
<protein>
    <recommendedName>
        <fullName evidence="4">Carboxypeptidase regulatory-like domain-containing protein</fullName>
    </recommendedName>
</protein>
<reference evidence="2 3" key="1">
    <citation type="submission" date="2019-11" db="EMBL/GenBank/DDBJ databases">
        <title>Novel species isolated from a subtropical stream in China.</title>
        <authorList>
            <person name="Lu H."/>
        </authorList>
    </citation>
    <scope>NUCLEOTIDE SEQUENCE [LARGE SCALE GENOMIC DNA]</scope>
    <source>
        <strain evidence="2 3">FT25W</strain>
    </source>
</reference>
<keyword evidence="1" id="KW-0732">Signal</keyword>
<keyword evidence="3" id="KW-1185">Reference proteome</keyword>
<dbReference type="AlphaFoldDB" id="A0A6L5QBZ8"/>
<sequence length="1121" mass="114453">MNFIKRFAGWMFLLLWLASPAWATTVSYQSSHLGGTQWRYDYTVLNDTLAAPIDEFSVFFAPGLYANLQDASSAPGWDVLMIQPDPAIPGDGYLDALALAAGIAPGAAAGGFAVVFDYFGAGAPPAQAFTVWDPLTFAVIDSGVVTAAAVLPLASTAWLLLAGLLPLAWRYRKTGCTLLLAGALAACGADRDEQPSAQVSKLQASTIVSGSTAAAASQFEVIALEKTGEQRVDRSTYDYTYRVSIRNNGSESASNINATLTAAPAGTTIVSGTVTAAAIGAGASVTADGQIVLRIDRTIAFTPDALAWNITADSAIALEEARPAEVYVLPLADLGFPQGADSVSASGAISEALLKDGTLRFATPGDTGVNQYAQFLISQGGVATKFSLLIRTQLPTDVEVFSDDPDAGAPPLTVSGLGPHNTLQAGSLSFRLPGAAGLDLQDDSGGLVLGPNNFALSLKPYWTYNGADGSFTISAAAMGQLLASLPNGRLDISLNYVSKDGGFAQVYNLIALKAGATLNGKLVNSLGAAVTGLAGRKVLLRGYNSQLRRDATVDASGNFSFGSVIPDTYQVTLSDLATPNVVSVSAPVFAGSTAVNVTLTYTGASTSKLAAATAVISGLVTQDGAGPPARQLATAPSGAKAAAAVSAAAAGTTYTATAAAQNQTVTTPINFSVPKGTSSVGVTITVQTAEYPVYTTAQSQYNDTWSYSVTGLPGTVLSASGAVNQSHFTQGTITSTSCINVASQAKDAAFSVGGAVSATNIGDALLATVTSVELSLDCVELSVTAAKFTSPNQAAHPVVKPISTAANLAGVYLSVGNSDSTHTLPLEVQYAPADATITEVNLSISPSGANPAFASANLLSQTNTKTPGKIRFPALTLPTFASAMGTGKVAVTVRIKGTVEGTEATSDPAKGGAVAFGGETAYTPLALAGNEAGLSGRRTNGLRDAGGDSWATRQTVSWLQAKPYRFDDISGQHVTQTASGRSILGHSGHSDGQQLDLRYADGQGGYTDGLGGQSSGADIKSLIDAAAAEVAANAAQKPKLAALVAWINANRTTLGNEAGAAATRVIYIGPDFIKLALVDGKFSSAANAQIPGVSAWSLPARVQVSTIDHLSHWHISLNAHP</sequence>
<feature type="chain" id="PRO_5026967081" description="Carboxypeptidase regulatory-like domain-containing protein" evidence="1">
    <location>
        <begin position="24"/>
        <end position="1121"/>
    </location>
</feature>
<gene>
    <name evidence="2" type="ORF">GJ697_05395</name>
</gene>
<dbReference type="SUPFAM" id="SSF117074">
    <property type="entry name" value="Hypothetical protein PA1324"/>
    <property type="match status" value="1"/>
</dbReference>
<evidence type="ECO:0000313" key="3">
    <source>
        <dbReference type="Proteomes" id="UP000481037"/>
    </source>
</evidence>
<organism evidence="2 3">
    <name type="scientific">Duganella alba</name>
    <dbReference type="NCBI Taxonomy" id="2666081"/>
    <lineage>
        <taxon>Bacteria</taxon>
        <taxon>Pseudomonadati</taxon>
        <taxon>Pseudomonadota</taxon>
        <taxon>Betaproteobacteria</taxon>
        <taxon>Burkholderiales</taxon>
        <taxon>Oxalobacteraceae</taxon>
        <taxon>Telluria group</taxon>
        <taxon>Duganella</taxon>
    </lineage>
</organism>
<evidence type="ECO:0000256" key="1">
    <source>
        <dbReference type="SAM" id="SignalP"/>
    </source>
</evidence>
<accession>A0A6L5QBZ8</accession>
<dbReference type="Proteomes" id="UP000481037">
    <property type="component" value="Unassembled WGS sequence"/>
</dbReference>
<dbReference type="RefSeq" id="WP_154361996.1">
    <property type="nucleotide sequence ID" value="NZ_WKJM01000003.1"/>
</dbReference>